<dbReference type="InterPro" id="IPR013096">
    <property type="entry name" value="Cupin_2"/>
</dbReference>
<evidence type="ECO:0000313" key="2">
    <source>
        <dbReference type="EMBL" id="MYN10229.1"/>
    </source>
</evidence>
<evidence type="ECO:0000313" key="3">
    <source>
        <dbReference type="Proteomes" id="UP000450676"/>
    </source>
</evidence>
<feature type="domain" description="Cupin type-2" evidence="1">
    <location>
        <begin position="41"/>
        <end position="106"/>
    </location>
</feature>
<gene>
    <name evidence="2" type="ORF">GTP77_23170</name>
</gene>
<reference evidence="2 3" key="1">
    <citation type="submission" date="2019-12" db="EMBL/GenBank/DDBJ databases">
        <title>Novel species isolated from a subtropical stream in China.</title>
        <authorList>
            <person name="Lu H."/>
        </authorList>
    </citation>
    <scope>NUCLEOTIDE SEQUENCE [LARGE SCALE GENOMIC DNA]</scope>
    <source>
        <strain evidence="2 3">FT127W</strain>
    </source>
</reference>
<dbReference type="RefSeq" id="WP_161074521.1">
    <property type="nucleotide sequence ID" value="NZ_CP086370.1"/>
</dbReference>
<dbReference type="SUPFAM" id="SSF51182">
    <property type="entry name" value="RmlC-like cupins"/>
    <property type="match status" value="1"/>
</dbReference>
<protein>
    <submittedName>
        <fullName evidence="2">Cupin domain-containing protein</fullName>
    </submittedName>
</protein>
<dbReference type="AlphaFoldDB" id="A0A7X4HFG1"/>
<dbReference type="InterPro" id="IPR014710">
    <property type="entry name" value="RmlC-like_jellyroll"/>
</dbReference>
<proteinExistence type="predicted"/>
<dbReference type="Proteomes" id="UP000450676">
    <property type="component" value="Unassembled WGS sequence"/>
</dbReference>
<comment type="caution">
    <text evidence="2">The sequence shown here is derived from an EMBL/GenBank/DDBJ whole genome shotgun (WGS) entry which is preliminary data.</text>
</comment>
<dbReference type="CDD" id="cd20299">
    <property type="entry name" value="cupin_YP766765-like"/>
    <property type="match status" value="1"/>
</dbReference>
<keyword evidence="3" id="KW-1185">Reference proteome</keyword>
<dbReference type="EMBL" id="WWCU01000034">
    <property type="protein sequence ID" value="MYN10229.1"/>
    <property type="molecule type" value="Genomic_DNA"/>
</dbReference>
<name>A0A7X4HFG1_9BURK</name>
<sequence>MNLTRYQQAPAYFPPNHAGMHCLRLQGHEAGPSDSLWLGLSHLLPGGGTTLDASGVEKLYVVLEGEVTIATEDGEQVLRQYDSARLAPGEKRALKNNTNHPASILLAMPYQSK</sequence>
<dbReference type="InterPro" id="IPR011051">
    <property type="entry name" value="RmlC_Cupin_sf"/>
</dbReference>
<dbReference type="Gene3D" id="2.60.120.10">
    <property type="entry name" value="Jelly Rolls"/>
    <property type="match status" value="1"/>
</dbReference>
<evidence type="ECO:0000259" key="1">
    <source>
        <dbReference type="Pfam" id="PF07883"/>
    </source>
</evidence>
<accession>A0A7X4HFG1</accession>
<dbReference type="Pfam" id="PF07883">
    <property type="entry name" value="Cupin_2"/>
    <property type="match status" value="1"/>
</dbReference>
<organism evidence="2 3">
    <name type="scientific">Pseudoduganella aquatica</name>
    <dbReference type="NCBI Taxonomy" id="2660641"/>
    <lineage>
        <taxon>Bacteria</taxon>
        <taxon>Pseudomonadati</taxon>
        <taxon>Pseudomonadota</taxon>
        <taxon>Betaproteobacteria</taxon>
        <taxon>Burkholderiales</taxon>
        <taxon>Oxalobacteraceae</taxon>
        <taxon>Telluria group</taxon>
        <taxon>Pseudoduganella</taxon>
    </lineage>
</organism>